<accession>A0A6C0KZP4</accession>
<evidence type="ECO:0000313" key="1">
    <source>
        <dbReference type="EMBL" id="QHU22127.1"/>
    </source>
</evidence>
<sequence>MSSVGRGYSQVDARTKFFIALSGTTYFTVNEGSTVSAVMTQAAFDAAVYQPSPGITSSLFRDMGRQVTTTDTANHHVALYRLVQRQLGGGSEGTSENYEYDTFYIRVWAADPITYPVTVARLG</sequence>
<protein>
    <submittedName>
        <fullName evidence="1">Uncharacterized protein</fullName>
    </submittedName>
</protein>
<proteinExistence type="predicted"/>
<reference evidence="1" key="1">
    <citation type="journal article" date="2020" name="Nature">
        <title>Giant virus diversity and host interactions through global metagenomics.</title>
        <authorList>
            <person name="Schulz F."/>
            <person name="Roux S."/>
            <person name="Paez-Espino D."/>
            <person name="Jungbluth S."/>
            <person name="Walsh D.A."/>
            <person name="Denef V.J."/>
            <person name="McMahon K.D."/>
            <person name="Konstantinidis K.T."/>
            <person name="Eloe-Fadrosh E.A."/>
            <person name="Kyrpides N.C."/>
            <person name="Woyke T."/>
        </authorList>
    </citation>
    <scope>NUCLEOTIDE SEQUENCE</scope>
    <source>
        <strain evidence="1">GVMAG-S-3300013286-35</strain>
    </source>
</reference>
<name>A0A6C0KZP4_9ZZZZ</name>
<dbReference type="EMBL" id="MN740997">
    <property type="protein sequence ID" value="QHU22127.1"/>
    <property type="molecule type" value="Genomic_DNA"/>
</dbReference>
<dbReference type="AlphaFoldDB" id="A0A6C0KZP4"/>
<organism evidence="1">
    <name type="scientific">viral metagenome</name>
    <dbReference type="NCBI Taxonomy" id="1070528"/>
    <lineage>
        <taxon>unclassified sequences</taxon>
        <taxon>metagenomes</taxon>
        <taxon>organismal metagenomes</taxon>
    </lineage>
</organism>